<sequence length="101" mass="11079">MRPLFQKRIPKLNSGNSKDSQEGETVMAPTLPILGNQGKPAGERLGRHEQRKDGDGNGGSSTERERGGGDNELLKERKRRSEEEEEGGVVEHVRVKDDDGG</sequence>
<feature type="region of interest" description="Disordered" evidence="1">
    <location>
        <begin position="1"/>
        <end position="101"/>
    </location>
</feature>
<evidence type="ECO:0000313" key="2">
    <source>
        <dbReference type="EMBL" id="KGN59455.1"/>
    </source>
</evidence>
<dbReference type="AlphaFoldDB" id="A0A0A0LBR5"/>
<dbReference type="Gramene" id="KGN59455">
    <property type="protein sequence ID" value="KGN59455"/>
    <property type="gene ID" value="Csa_3G821580"/>
</dbReference>
<protein>
    <submittedName>
        <fullName evidence="2">Uncharacterized protein</fullName>
    </submittedName>
</protein>
<dbReference type="Proteomes" id="UP000029981">
    <property type="component" value="Chromosome 3"/>
</dbReference>
<feature type="compositionally biased region" description="Basic and acidic residues" evidence="1">
    <location>
        <begin position="89"/>
        <end position="101"/>
    </location>
</feature>
<feature type="compositionally biased region" description="Basic and acidic residues" evidence="1">
    <location>
        <begin position="62"/>
        <end position="82"/>
    </location>
</feature>
<organism evidence="2 3">
    <name type="scientific">Cucumis sativus</name>
    <name type="common">Cucumber</name>
    <dbReference type="NCBI Taxonomy" id="3659"/>
    <lineage>
        <taxon>Eukaryota</taxon>
        <taxon>Viridiplantae</taxon>
        <taxon>Streptophyta</taxon>
        <taxon>Embryophyta</taxon>
        <taxon>Tracheophyta</taxon>
        <taxon>Spermatophyta</taxon>
        <taxon>Magnoliopsida</taxon>
        <taxon>eudicotyledons</taxon>
        <taxon>Gunneridae</taxon>
        <taxon>Pentapetalae</taxon>
        <taxon>rosids</taxon>
        <taxon>fabids</taxon>
        <taxon>Cucurbitales</taxon>
        <taxon>Cucurbitaceae</taxon>
        <taxon>Benincaseae</taxon>
        <taxon>Cucumis</taxon>
    </lineage>
</organism>
<reference evidence="2 3" key="2">
    <citation type="journal article" date="2009" name="PLoS ONE">
        <title>An integrated genetic and cytogenetic map of the cucumber genome.</title>
        <authorList>
            <person name="Ren Y."/>
            <person name="Zhang Z."/>
            <person name="Liu J."/>
            <person name="Staub J.E."/>
            <person name="Han Y."/>
            <person name="Cheng Z."/>
            <person name="Li X."/>
            <person name="Lu J."/>
            <person name="Miao H."/>
            <person name="Kang H."/>
            <person name="Xie B."/>
            <person name="Gu X."/>
            <person name="Wang X."/>
            <person name="Du Y."/>
            <person name="Jin W."/>
            <person name="Huang S."/>
        </authorList>
    </citation>
    <scope>NUCLEOTIDE SEQUENCE [LARGE SCALE GENOMIC DNA]</scope>
    <source>
        <strain evidence="3">cv. 9930</strain>
    </source>
</reference>
<dbReference type="EMBL" id="CM002924">
    <property type="protein sequence ID" value="KGN59455.1"/>
    <property type="molecule type" value="Genomic_DNA"/>
</dbReference>
<evidence type="ECO:0000256" key="1">
    <source>
        <dbReference type="SAM" id="MobiDB-lite"/>
    </source>
</evidence>
<reference evidence="2 3" key="1">
    <citation type="journal article" date="2009" name="Nat. Genet.">
        <title>The genome of the cucumber, Cucumis sativus L.</title>
        <authorList>
            <person name="Huang S."/>
            <person name="Li R."/>
            <person name="Zhang Z."/>
            <person name="Li L."/>
            <person name="Gu X."/>
            <person name="Fan W."/>
            <person name="Lucas W.J."/>
            <person name="Wang X."/>
            <person name="Xie B."/>
            <person name="Ni P."/>
            <person name="Ren Y."/>
            <person name="Zhu H."/>
            <person name="Li J."/>
            <person name="Lin K."/>
            <person name="Jin W."/>
            <person name="Fei Z."/>
            <person name="Li G."/>
            <person name="Staub J."/>
            <person name="Kilian A."/>
            <person name="van der Vossen E.A."/>
            <person name="Wu Y."/>
            <person name="Guo J."/>
            <person name="He J."/>
            <person name="Jia Z."/>
            <person name="Ren Y."/>
            <person name="Tian G."/>
            <person name="Lu Y."/>
            <person name="Ruan J."/>
            <person name="Qian W."/>
            <person name="Wang M."/>
            <person name="Huang Q."/>
            <person name="Li B."/>
            <person name="Xuan Z."/>
            <person name="Cao J."/>
            <person name="Asan"/>
            <person name="Wu Z."/>
            <person name="Zhang J."/>
            <person name="Cai Q."/>
            <person name="Bai Y."/>
            <person name="Zhao B."/>
            <person name="Han Y."/>
            <person name="Li Y."/>
            <person name="Li X."/>
            <person name="Wang S."/>
            <person name="Shi Q."/>
            <person name="Liu S."/>
            <person name="Cho W.K."/>
            <person name="Kim J.Y."/>
            <person name="Xu Y."/>
            <person name="Heller-Uszynska K."/>
            <person name="Miao H."/>
            <person name="Cheng Z."/>
            <person name="Zhang S."/>
            <person name="Wu J."/>
            <person name="Yang Y."/>
            <person name="Kang H."/>
            <person name="Li M."/>
            <person name="Liang H."/>
            <person name="Ren X."/>
            <person name="Shi Z."/>
            <person name="Wen M."/>
            <person name="Jian M."/>
            <person name="Yang H."/>
            <person name="Zhang G."/>
            <person name="Yang Z."/>
            <person name="Chen R."/>
            <person name="Liu S."/>
            <person name="Li J."/>
            <person name="Ma L."/>
            <person name="Liu H."/>
            <person name="Zhou Y."/>
            <person name="Zhao J."/>
            <person name="Fang X."/>
            <person name="Li G."/>
            <person name="Fang L."/>
            <person name="Li Y."/>
            <person name="Liu D."/>
            <person name="Zheng H."/>
            <person name="Zhang Y."/>
            <person name="Qin N."/>
            <person name="Li Z."/>
            <person name="Yang G."/>
            <person name="Yang S."/>
            <person name="Bolund L."/>
            <person name="Kristiansen K."/>
            <person name="Zheng H."/>
            <person name="Li S."/>
            <person name="Zhang X."/>
            <person name="Yang H."/>
            <person name="Wang J."/>
            <person name="Sun R."/>
            <person name="Zhang B."/>
            <person name="Jiang S."/>
            <person name="Wang J."/>
            <person name="Du Y."/>
            <person name="Li S."/>
        </authorList>
    </citation>
    <scope>NUCLEOTIDE SEQUENCE [LARGE SCALE GENOMIC DNA]</scope>
    <source>
        <strain evidence="3">cv. 9930</strain>
    </source>
</reference>
<reference evidence="2 3" key="4">
    <citation type="journal article" date="2011" name="BMC Genomics">
        <title>RNA-Seq improves annotation of protein-coding genes in the cucumber genome.</title>
        <authorList>
            <person name="Li Z."/>
            <person name="Zhang Z."/>
            <person name="Yan P."/>
            <person name="Huang S."/>
            <person name="Fei Z."/>
            <person name="Lin K."/>
        </authorList>
    </citation>
    <scope>NUCLEOTIDE SEQUENCE [LARGE SCALE GENOMIC DNA]</scope>
    <source>
        <strain evidence="3">cv. 9930</strain>
    </source>
</reference>
<keyword evidence="3" id="KW-1185">Reference proteome</keyword>
<gene>
    <name evidence="2" type="ORF">Csa_3G821580</name>
</gene>
<evidence type="ECO:0000313" key="3">
    <source>
        <dbReference type="Proteomes" id="UP000029981"/>
    </source>
</evidence>
<reference evidence="2 3" key="3">
    <citation type="journal article" date="2010" name="BMC Genomics">
        <title>Transcriptome sequencing and comparative analysis of cucumber flowers with different sex types.</title>
        <authorList>
            <person name="Guo S."/>
            <person name="Zheng Y."/>
            <person name="Joung J.G."/>
            <person name="Liu S."/>
            <person name="Zhang Z."/>
            <person name="Crasta O.R."/>
            <person name="Sobral B.W."/>
            <person name="Xu Y."/>
            <person name="Huang S."/>
            <person name="Fei Z."/>
        </authorList>
    </citation>
    <scope>NUCLEOTIDE SEQUENCE [LARGE SCALE GENOMIC DNA]</scope>
    <source>
        <strain evidence="3">cv. 9930</strain>
    </source>
</reference>
<proteinExistence type="predicted"/>
<name>A0A0A0LBR5_CUCSA</name>
<accession>A0A0A0LBR5</accession>
<feature type="compositionally biased region" description="Basic and acidic residues" evidence="1">
    <location>
        <begin position="41"/>
        <end position="55"/>
    </location>
</feature>